<evidence type="ECO:0000256" key="15">
    <source>
        <dbReference type="ARBA" id="ARBA00023268"/>
    </source>
</evidence>
<evidence type="ECO:0000256" key="8">
    <source>
        <dbReference type="ARBA" id="ARBA00022643"/>
    </source>
</evidence>
<evidence type="ECO:0000256" key="7">
    <source>
        <dbReference type="ARBA" id="ARBA00022630"/>
    </source>
</evidence>
<keyword evidence="12 17" id="KW-0418">Kinase</keyword>
<evidence type="ECO:0000256" key="3">
    <source>
        <dbReference type="ARBA" id="ARBA00010214"/>
    </source>
</evidence>
<dbReference type="InterPro" id="IPR023465">
    <property type="entry name" value="Riboflavin_kinase_dom_sf"/>
</dbReference>
<organism evidence="17">
    <name type="scientific">hydrothermal vent metagenome</name>
    <dbReference type="NCBI Taxonomy" id="652676"/>
    <lineage>
        <taxon>unclassified sequences</taxon>
        <taxon>metagenomes</taxon>
        <taxon>ecological metagenomes</taxon>
    </lineage>
</organism>
<dbReference type="InterPro" id="IPR015864">
    <property type="entry name" value="FAD_synthase"/>
</dbReference>
<gene>
    <name evidence="17" type="ORF">MNB_SV-13-35</name>
</gene>
<dbReference type="GO" id="GO:0009398">
    <property type="term" value="P:FMN biosynthetic process"/>
    <property type="evidence" value="ECO:0007669"/>
    <property type="project" value="UniProtKB-UniPathway"/>
</dbReference>
<dbReference type="EC" id="2.7.7.2" evidence="5"/>
<dbReference type="Gene3D" id="3.40.50.620">
    <property type="entry name" value="HUPs"/>
    <property type="match status" value="1"/>
</dbReference>
<evidence type="ECO:0000256" key="11">
    <source>
        <dbReference type="ARBA" id="ARBA00022741"/>
    </source>
</evidence>
<keyword evidence="10 17" id="KW-0548">Nucleotidyltransferase</keyword>
<dbReference type="SUPFAM" id="SSF52374">
    <property type="entry name" value="Nucleotidylyl transferase"/>
    <property type="match status" value="1"/>
</dbReference>
<keyword evidence="14" id="KW-0067">ATP-binding</keyword>
<comment type="pathway">
    <text evidence="2">Cofactor biosynthesis; FMN biosynthesis; FMN from riboflavin (ATP route): step 1/1.</text>
</comment>
<comment type="pathway">
    <text evidence="1">Cofactor biosynthesis; FAD biosynthesis; FAD from FMN: step 1/1.</text>
</comment>
<keyword evidence="8" id="KW-0288">FMN</keyword>
<dbReference type="SUPFAM" id="SSF82114">
    <property type="entry name" value="Riboflavin kinase-like"/>
    <property type="match status" value="1"/>
</dbReference>
<dbReference type="UniPathway" id="UPA00277">
    <property type="reaction ID" value="UER00407"/>
</dbReference>
<dbReference type="SMART" id="SM00904">
    <property type="entry name" value="Flavokinase"/>
    <property type="match status" value="1"/>
</dbReference>
<proteinExistence type="inferred from homology"/>
<feature type="domain" description="Riboflavin kinase" evidence="16">
    <location>
        <begin position="146"/>
        <end position="268"/>
    </location>
</feature>
<evidence type="ECO:0000256" key="10">
    <source>
        <dbReference type="ARBA" id="ARBA00022695"/>
    </source>
</evidence>
<dbReference type="EC" id="2.7.1.26" evidence="4"/>
<evidence type="ECO:0000256" key="2">
    <source>
        <dbReference type="ARBA" id="ARBA00005201"/>
    </source>
</evidence>
<dbReference type="NCBIfam" id="TIGR00083">
    <property type="entry name" value="ribF"/>
    <property type="match status" value="1"/>
</dbReference>
<dbReference type="GO" id="GO:0008531">
    <property type="term" value="F:riboflavin kinase activity"/>
    <property type="evidence" value="ECO:0007669"/>
    <property type="project" value="UniProtKB-EC"/>
</dbReference>
<evidence type="ECO:0000256" key="6">
    <source>
        <dbReference type="ARBA" id="ARBA00018483"/>
    </source>
</evidence>
<evidence type="ECO:0000256" key="9">
    <source>
        <dbReference type="ARBA" id="ARBA00022679"/>
    </source>
</evidence>
<keyword evidence="15" id="KW-0511">Multifunctional enzyme</keyword>
<keyword evidence="13" id="KW-0274">FAD</keyword>
<evidence type="ECO:0000256" key="13">
    <source>
        <dbReference type="ARBA" id="ARBA00022827"/>
    </source>
</evidence>
<sequence length="271" mass="30486">MGYKNTIKSIAIGSFDGIHYAHKKLIEKADALVIIERNSGYLTSGFKRSYFTDKACYFYHFLVIKSLTPKQFVAKLHEDFPLLEKIVVGYDFHFGKDKAGDAKMLARLCEKEVLVIDEVKLEGVSVHSRTIKTYLIEGNILMANRLLARKYTIEGQVICGQGLGAKSLMPTLNLNILEYQLPASGVYATLTTVKDKVYDSVSFLGHRVSTDGSYAVETHILDKNLGICTGFVSITFVDFIRKNQKFESLEALKEQIHKDISKSKEVLDAQR</sequence>
<evidence type="ECO:0000256" key="4">
    <source>
        <dbReference type="ARBA" id="ARBA00012105"/>
    </source>
</evidence>
<accession>A0A1W1BSJ2</accession>
<name>A0A1W1BSJ2_9ZZZZ</name>
<protein>
    <recommendedName>
        <fullName evidence="6">Bifunctional riboflavin kinase/FMN adenylyltransferase</fullName>
        <ecNumber evidence="4">2.7.1.26</ecNumber>
        <ecNumber evidence="5">2.7.7.2</ecNumber>
    </recommendedName>
</protein>
<evidence type="ECO:0000256" key="12">
    <source>
        <dbReference type="ARBA" id="ARBA00022777"/>
    </source>
</evidence>
<dbReference type="Pfam" id="PF01687">
    <property type="entry name" value="Flavokinase"/>
    <property type="match status" value="1"/>
</dbReference>
<dbReference type="EMBL" id="FPHM01000037">
    <property type="protein sequence ID" value="SFV56568.1"/>
    <property type="molecule type" value="Genomic_DNA"/>
</dbReference>
<dbReference type="GO" id="GO:0005524">
    <property type="term" value="F:ATP binding"/>
    <property type="evidence" value="ECO:0007669"/>
    <property type="project" value="UniProtKB-KW"/>
</dbReference>
<dbReference type="PIRSF" id="PIRSF004491">
    <property type="entry name" value="FAD_Synth"/>
    <property type="match status" value="1"/>
</dbReference>
<dbReference type="Gene3D" id="2.40.30.30">
    <property type="entry name" value="Riboflavin kinase-like"/>
    <property type="match status" value="1"/>
</dbReference>
<evidence type="ECO:0000313" key="17">
    <source>
        <dbReference type="EMBL" id="SFV56568.1"/>
    </source>
</evidence>
<evidence type="ECO:0000256" key="5">
    <source>
        <dbReference type="ARBA" id="ARBA00012393"/>
    </source>
</evidence>
<keyword evidence="7" id="KW-0285">Flavoprotein</keyword>
<dbReference type="InterPro" id="IPR015865">
    <property type="entry name" value="Riboflavin_kinase_bac/euk"/>
</dbReference>
<evidence type="ECO:0000256" key="1">
    <source>
        <dbReference type="ARBA" id="ARBA00004726"/>
    </source>
</evidence>
<keyword evidence="9 17" id="KW-0808">Transferase</keyword>
<dbReference type="GO" id="GO:0003919">
    <property type="term" value="F:FMN adenylyltransferase activity"/>
    <property type="evidence" value="ECO:0007669"/>
    <property type="project" value="UniProtKB-EC"/>
</dbReference>
<dbReference type="GO" id="GO:0009231">
    <property type="term" value="P:riboflavin biosynthetic process"/>
    <property type="evidence" value="ECO:0007669"/>
    <property type="project" value="InterPro"/>
</dbReference>
<evidence type="ECO:0000256" key="14">
    <source>
        <dbReference type="ARBA" id="ARBA00022840"/>
    </source>
</evidence>
<dbReference type="InterPro" id="IPR014729">
    <property type="entry name" value="Rossmann-like_a/b/a_fold"/>
</dbReference>
<dbReference type="GO" id="GO:0006747">
    <property type="term" value="P:FAD biosynthetic process"/>
    <property type="evidence" value="ECO:0007669"/>
    <property type="project" value="UniProtKB-UniPathway"/>
</dbReference>
<keyword evidence="11" id="KW-0547">Nucleotide-binding</keyword>
<dbReference type="InterPro" id="IPR023468">
    <property type="entry name" value="Riboflavin_kinase"/>
</dbReference>
<dbReference type="PANTHER" id="PTHR22749:SF6">
    <property type="entry name" value="RIBOFLAVIN KINASE"/>
    <property type="match status" value="1"/>
</dbReference>
<dbReference type="InterPro" id="IPR002606">
    <property type="entry name" value="Riboflavin_kinase_bac"/>
</dbReference>
<dbReference type="UniPathway" id="UPA00276">
    <property type="reaction ID" value="UER00406"/>
</dbReference>
<comment type="similarity">
    <text evidence="3">Belongs to the RibF family.</text>
</comment>
<dbReference type="AlphaFoldDB" id="A0A1W1BSJ2"/>
<dbReference type="PANTHER" id="PTHR22749">
    <property type="entry name" value="RIBOFLAVIN KINASE/FMN ADENYLYLTRANSFERASE"/>
    <property type="match status" value="1"/>
</dbReference>
<dbReference type="Pfam" id="PF06574">
    <property type="entry name" value="FAD_syn"/>
    <property type="match status" value="1"/>
</dbReference>
<reference evidence="17" key="1">
    <citation type="submission" date="2016-10" db="EMBL/GenBank/DDBJ databases">
        <authorList>
            <person name="de Groot N.N."/>
        </authorList>
    </citation>
    <scope>NUCLEOTIDE SEQUENCE</scope>
</reference>
<evidence type="ECO:0000259" key="16">
    <source>
        <dbReference type="SMART" id="SM00904"/>
    </source>
</evidence>
<dbReference type="NCBIfam" id="NF004162">
    <property type="entry name" value="PRK05627.1-5"/>
    <property type="match status" value="1"/>
</dbReference>